<evidence type="ECO:0008006" key="4">
    <source>
        <dbReference type="Google" id="ProtNLM"/>
    </source>
</evidence>
<feature type="compositionally biased region" description="Low complexity" evidence="1">
    <location>
        <begin position="403"/>
        <end position="425"/>
    </location>
</feature>
<dbReference type="PANTHER" id="PTHR31798:SF2">
    <property type="entry name" value="HYDROXYPROLINE-RICH GLYCOPROTEIN FAMILY PROTEIN"/>
    <property type="match status" value="1"/>
</dbReference>
<feature type="compositionally biased region" description="Polar residues" evidence="1">
    <location>
        <begin position="287"/>
        <end position="297"/>
    </location>
</feature>
<dbReference type="Proteomes" id="UP001345219">
    <property type="component" value="Chromosome 12"/>
</dbReference>
<name>A0AAN7GSN5_9MYRT</name>
<feature type="region of interest" description="Disordered" evidence="1">
    <location>
        <begin position="365"/>
        <end position="386"/>
    </location>
</feature>
<sequence>MWNSTGGRGGSGAASVNHITAMETVNAAAAAIAAAGSRAPQSDPIQKRRWGGWWSSYWCFGAQRDQTRIGHAAVIPETSLPRVHAPVAQSQINTTAIALPFIAPPSSPASFFQSEPPSVTQSPGYSFSITSVSAGMYSPVGEPHSIFAIGPYAHETQLVSPPVFSTFTTEPSTAPFTPPYESVHLMTTPSSPEVPFAQLLDPNPRNTEAFVGFPLSAYEFPCYQLSPGSPMGHLISPSSVFSVSGTSSPFPGRELPSIPPNFLDFLVNKPPKLLELEKQSSREWSSRPDSGSVTPDNATRPWSLEGSLGDCKVAPLPDLREEFQNDDAMVGNERASLEPLAEEVGGCTTAEPVSTGNVIIEESKWTESETPTCLADDEAPTDHDRIPRNRWYSSIIMESEGEFNFNNKSSESGGGNKSKIGSASSTEEKVFNEVNGPANEWSFPVMQPAGS</sequence>
<feature type="region of interest" description="Disordered" evidence="1">
    <location>
        <begin position="403"/>
        <end position="451"/>
    </location>
</feature>
<reference evidence="2 3" key="1">
    <citation type="journal article" date="2023" name="Hortic Res">
        <title>Pangenome of water caltrop reveals structural variations and asymmetric subgenome divergence after allopolyploidization.</title>
        <authorList>
            <person name="Zhang X."/>
            <person name="Chen Y."/>
            <person name="Wang L."/>
            <person name="Yuan Y."/>
            <person name="Fang M."/>
            <person name="Shi L."/>
            <person name="Lu R."/>
            <person name="Comes H.P."/>
            <person name="Ma Y."/>
            <person name="Chen Y."/>
            <person name="Huang G."/>
            <person name="Zhou Y."/>
            <person name="Zheng Z."/>
            <person name="Qiu Y."/>
        </authorList>
    </citation>
    <scope>NUCLEOTIDE SEQUENCE [LARGE SCALE GENOMIC DNA]</scope>
    <source>
        <tissue evidence="2">Roots</tissue>
    </source>
</reference>
<protein>
    <recommendedName>
        <fullName evidence="4">Hydroxyproline-rich glycoprotein family protein</fullName>
    </recommendedName>
</protein>
<dbReference type="EMBL" id="JAXIOK010000019">
    <property type="protein sequence ID" value="KAK4747889.1"/>
    <property type="molecule type" value="Genomic_DNA"/>
</dbReference>
<evidence type="ECO:0000313" key="3">
    <source>
        <dbReference type="Proteomes" id="UP001345219"/>
    </source>
</evidence>
<keyword evidence="3" id="KW-1185">Reference proteome</keyword>
<gene>
    <name evidence="2" type="ORF">SAY87_014475</name>
</gene>
<evidence type="ECO:0000256" key="1">
    <source>
        <dbReference type="SAM" id="MobiDB-lite"/>
    </source>
</evidence>
<dbReference type="PANTHER" id="PTHR31798">
    <property type="entry name" value="HYDROXYPROLINE-RICH GLYCOPROTEIN-LIKE"/>
    <property type="match status" value="1"/>
</dbReference>
<dbReference type="AlphaFoldDB" id="A0AAN7GSN5"/>
<feature type="compositionally biased region" description="Basic and acidic residues" evidence="1">
    <location>
        <begin position="277"/>
        <end position="286"/>
    </location>
</feature>
<comment type="caution">
    <text evidence="2">The sequence shown here is derived from an EMBL/GenBank/DDBJ whole genome shotgun (WGS) entry which is preliminary data.</text>
</comment>
<evidence type="ECO:0000313" key="2">
    <source>
        <dbReference type="EMBL" id="KAK4747889.1"/>
    </source>
</evidence>
<accession>A0AAN7GSN5</accession>
<organism evidence="2 3">
    <name type="scientific">Trapa incisa</name>
    <dbReference type="NCBI Taxonomy" id="236973"/>
    <lineage>
        <taxon>Eukaryota</taxon>
        <taxon>Viridiplantae</taxon>
        <taxon>Streptophyta</taxon>
        <taxon>Embryophyta</taxon>
        <taxon>Tracheophyta</taxon>
        <taxon>Spermatophyta</taxon>
        <taxon>Magnoliopsida</taxon>
        <taxon>eudicotyledons</taxon>
        <taxon>Gunneridae</taxon>
        <taxon>Pentapetalae</taxon>
        <taxon>rosids</taxon>
        <taxon>malvids</taxon>
        <taxon>Myrtales</taxon>
        <taxon>Lythraceae</taxon>
        <taxon>Trapa</taxon>
    </lineage>
</organism>
<dbReference type="InterPro" id="IPR040420">
    <property type="entry name" value="At1g76660-like"/>
</dbReference>
<proteinExistence type="predicted"/>
<feature type="region of interest" description="Disordered" evidence="1">
    <location>
        <begin position="277"/>
        <end position="306"/>
    </location>
</feature>